<dbReference type="EMBL" id="CM012443">
    <property type="protein sequence ID" value="RVE71111.1"/>
    <property type="molecule type" value="Genomic_DNA"/>
</dbReference>
<evidence type="ECO:0000313" key="3">
    <source>
        <dbReference type="Proteomes" id="UP000283210"/>
    </source>
</evidence>
<sequence length="72" mass="7692">MVLKIRLCPWCSGIHPSIHPPGRDAVPLTARGRSRGLLRCAAGSVTGPRGRRRLRTGCGSGGGRERTELLTC</sequence>
<protein>
    <submittedName>
        <fullName evidence="2">Uncharacterized protein</fullName>
    </submittedName>
</protein>
<name>A0A3S2PVV8_ORYJA</name>
<reference evidence="2 3" key="1">
    <citation type="submission" date="2018-11" db="EMBL/GenBank/DDBJ databases">
        <authorList>
            <person name="Lopez-Roques C."/>
            <person name="Donnadieu C."/>
            <person name="Bouchez O."/>
            <person name="Klopp C."/>
            <person name="Cabau C."/>
            <person name="Zahm M."/>
        </authorList>
    </citation>
    <scope>NUCLEOTIDE SEQUENCE [LARGE SCALE GENOMIC DNA]</scope>
    <source>
        <strain evidence="2">RS831</strain>
        <tissue evidence="2">Whole body</tissue>
    </source>
</reference>
<evidence type="ECO:0000256" key="1">
    <source>
        <dbReference type="SAM" id="MobiDB-lite"/>
    </source>
</evidence>
<organism evidence="2 3">
    <name type="scientific">Oryzias javanicus</name>
    <name type="common">Javanese ricefish</name>
    <name type="synonym">Aplocheilus javanicus</name>
    <dbReference type="NCBI Taxonomy" id="123683"/>
    <lineage>
        <taxon>Eukaryota</taxon>
        <taxon>Metazoa</taxon>
        <taxon>Chordata</taxon>
        <taxon>Craniata</taxon>
        <taxon>Vertebrata</taxon>
        <taxon>Euteleostomi</taxon>
        <taxon>Actinopterygii</taxon>
        <taxon>Neopterygii</taxon>
        <taxon>Teleostei</taxon>
        <taxon>Neoteleostei</taxon>
        <taxon>Acanthomorphata</taxon>
        <taxon>Ovalentaria</taxon>
        <taxon>Atherinomorphae</taxon>
        <taxon>Beloniformes</taxon>
        <taxon>Adrianichthyidae</taxon>
        <taxon>Oryziinae</taxon>
        <taxon>Oryzias</taxon>
    </lineage>
</organism>
<dbReference type="AlphaFoldDB" id="A0A3S2PVV8"/>
<feature type="region of interest" description="Disordered" evidence="1">
    <location>
        <begin position="51"/>
        <end position="72"/>
    </location>
</feature>
<proteinExistence type="predicted"/>
<feature type="compositionally biased region" description="Basic and acidic residues" evidence="1">
    <location>
        <begin position="63"/>
        <end position="72"/>
    </location>
</feature>
<reference evidence="2 3" key="2">
    <citation type="submission" date="2019-01" db="EMBL/GenBank/DDBJ databases">
        <title>A chromosome length genome reference of the Java medaka (oryzias javanicus).</title>
        <authorList>
            <person name="Herpin A."/>
            <person name="Takehana Y."/>
            <person name="Naruse K."/>
            <person name="Ansai S."/>
            <person name="Kawaguchi M."/>
        </authorList>
    </citation>
    <scope>NUCLEOTIDE SEQUENCE [LARGE SCALE GENOMIC DNA]</scope>
    <source>
        <strain evidence="2">RS831</strain>
        <tissue evidence="2">Whole body</tissue>
    </source>
</reference>
<dbReference type="Proteomes" id="UP000283210">
    <property type="component" value="Chromosome 7"/>
</dbReference>
<keyword evidence="3" id="KW-1185">Reference proteome</keyword>
<gene>
    <name evidence="2" type="ORF">OJAV_G00071580</name>
</gene>
<evidence type="ECO:0000313" key="2">
    <source>
        <dbReference type="EMBL" id="RVE71111.1"/>
    </source>
</evidence>
<accession>A0A3S2PVV8</accession>